<dbReference type="Gene3D" id="3.30.700.20">
    <property type="entry name" value="Hypothetical protein ph0010, domain 1"/>
    <property type="match status" value="1"/>
</dbReference>
<dbReference type="EMBL" id="MU620968">
    <property type="protein sequence ID" value="KAI8575827.1"/>
    <property type="molecule type" value="Genomic_DNA"/>
</dbReference>
<dbReference type="RefSeq" id="XP_051440831.1">
    <property type="nucleotide sequence ID" value="XM_051592041.1"/>
</dbReference>
<dbReference type="InterPro" id="IPR036071">
    <property type="entry name" value="AMMECR1_dom_sf"/>
</dbReference>
<dbReference type="PROSITE" id="PS51112">
    <property type="entry name" value="AMMECR1"/>
    <property type="match status" value="1"/>
</dbReference>
<accession>A0AAD5E2U8</accession>
<dbReference type="NCBIfam" id="TIGR00296">
    <property type="entry name" value="TIGR00296 family protein"/>
    <property type="match status" value="1"/>
</dbReference>
<dbReference type="Proteomes" id="UP001206595">
    <property type="component" value="Unassembled WGS sequence"/>
</dbReference>
<dbReference type="InterPro" id="IPR023473">
    <property type="entry name" value="AMMECR1"/>
</dbReference>
<protein>
    <recommendedName>
        <fullName evidence="1">AMMECR1 domain-containing protein</fullName>
    </recommendedName>
</protein>
<reference evidence="2" key="2">
    <citation type="journal article" date="2022" name="Proc. Natl. Acad. Sci. U.S.A.">
        <title>Diploid-dominant life cycles characterize the early evolution of Fungi.</title>
        <authorList>
            <person name="Amses K.R."/>
            <person name="Simmons D.R."/>
            <person name="Longcore J.E."/>
            <person name="Mondo S.J."/>
            <person name="Seto K."/>
            <person name="Jeronimo G.H."/>
            <person name="Bonds A.E."/>
            <person name="Quandt C.A."/>
            <person name="Davis W.J."/>
            <person name="Chang Y."/>
            <person name="Federici B.A."/>
            <person name="Kuo A."/>
            <person name="LaButti K."/>
            <person name="Pangilinan J."/>
            <person name="Andreopoulos W."/>
            <person name="Tritt A."/>
            <person name="Riley R."/>
            <person name="Hundley H."/>
            <person name="Johnson J."/>
            <person name="Lipzen A."/>
            <person name="Barry K."/>
            <person name="Lang B.F."/>
            <person name="Cuomo C.A."/>
            <person name="Buchler N.E."/>
            <person name="Grigoriev I.V."/>
            <person name="Spatafora J.W."/>
            <person name="Stajich J.E."/>
            <person name="James T.Y."/>
        </authorList>
    </citation>
    <scope>NUCLEOTIDE SEQUENCE</scope>
    <source>
        <strain evidence="2">AG</strain>
    </source>
</reference>
<dbReference type="InterPro" id="IPR002733">
    <property type="entry name" value="AMMECR1_domain"/>
</dbReference>
<evidence type="ECO:0000313" key="2">
    <source>
        <dbReference type="EMBL" id="KAI8575827.1"/>
    </source>
</evidence>
<evidence type="ECO:0000313" key="3">
    <source>
        <dbReference type="Proteomes" id="UP001206595"/>
    </source>
</evidence>
<comment type="caution">
    <text evidence="2">The sequence shown here is derived from an EMBL/GenBank/DDBJ whole genome shotgun (WGS) entry which is preliminary data.</text>
</comment>
<evidence type="ECO:0000259" key="1">
    <source>
        <dbReference type="PROSITE" id="PS51112"/>
    </source>
</evidence>
<feature type="domain" description="AMMECR1" evidence="1">
    <location>
        <begin position="1"/>
        <end position="191"/>
    </location>
</feature>
<dbReference type="PANTHER" id="PTHR13016">
    <property type="entry name" value="AMMECR1 HOMOLOG"/>
    <property type="match status" value="1"/>
</dbReference>
<dbReference type="Pfam" id="PF01871">
    <property type="entry name" value="AMMECR1"/>
    <property type="match status" value="1"/>
</dbReference>
<sequence length="208" mass="24016">MAVTVKHCIYCFDVLAAHFEGRESVPPEFDDNECPLFVTWNIRKHGSYRLRGCIGNFDAMPLHSGLKQYALTSALHDRRFNPITRKELPLLSCGVSLLTNFEKAKNYLDWDVGTHGIWIEFEDDSGRRRTATYLPDVIPEQGWDKIEAIDSLLRKGGFQGRITSSVRESIRLKRYQSSKIEVSYDEYATYLEENDIELYPSELQLSKK</sequence>
<name>A0AAD5E2U8_UMBRA</name>
<dbReference type="GeneID" id="75917384"/>
<gene>
    <name evidence="2" type="ORF">K450DRAFT_259725</name>
</gene>
<dbReference type="InterPro" id="IPR027485">
    <property type="entry name" value="AMMECR1_N"/>
</dbReference>
<dbReference type="AlphaFoldDB" id="A0AAD5E2U8"/>
<proteinExistence type="predicted"/>
<keyword evidence="3" id="KW-1185">Reference proteome</keyword>
<reference evidence="2" key="1">
    <citation type="submission" date="2021-06" db="EMBL/GenBank/DDBJ databases">
        <authorList>
            <consortium name="DOE Joint Genome Institute"/>
            <person name="Mondo S.J."/>
            <person name="Amses K.R."/>
            <person name="Simmons D.R."/>
            <person name="Longcore J.E."/>
            <person name="Seto K."/>
            <person name="Alves G.H."/>
            <person name="Bonds A.E."/>
            <person name="Quandt C.A."/>
            <person name="Davis W.J."/>
            <person name="Chang Y."/>
            <person name="Letcher P.M."/>
            <person name="Powell M.J."/>
            <person name="Kuo A."/>
            <person name="Labutti K."/>
            <person name="Pangilinan J."/>
            <person name="Andreopoulos W."/>
            <person name="Tritt A."/>
            <person name="Riley R."/>
            <person name="Hundley H."/>
            <person name="Johnson J."/>
            <person name="Lipzen A."/>
            <person name="Barry K."/>
            <person name="Berbee M.L."/>
            <person name="Buchler N.E."/>
            <person name="Grigoriev I.V."/>
            <person name="Spatafora J.W."/>
            <person name="Stajich J.E."/>
            <person name="James T.Y."/>
        </authorList>
    </citation>
    <scope>NUCLEOTIDE SEQUENCE</scope>
    <source>
        <strain evidence="2">AG</strain>
    </source>
</reference>
<dbReference type="SUPFAM" id="SSF143447">
    <property type="entry name" value="AMMECR1-like"/>
    <property type="match status" value="1"/>
</dbReference>
<dbReference type="PANTHER" id="PTHR13016:SF0">
    <property type="entry name" value="AMME SYNDROME CANDIDATE GENE 1 PROTEIN"/>
    <property type="match status" value="1"/>
</dbReference>
<organism evidence="2 3">
    <name type="scientific">Umbelopsis ramanniana AG</name>
    <dbReference type="NCBI Taxonomy" id="1314678"/>
    <lineage>
        <taxon>Eukaryota</taxon>
        <taxon>Fungi</taxon>
        <taxon>Fungi incertae sedis</taxon>
        <taxon>Mucoromycota</taxon>
        <taxon>Mucoromycotina</taxon>
        <taxon>Umbelopsidomycetes</taxon>
        <taxon>Umbelopsidales</taxon>
        <taxon>Umbelopsidaceae</taxon>
        <taxon>Umbelopsis</taxon>
    </lineage>
</organism>